<accession>A0ABX0IXD3</accession>
<dbReference type="Gene3D" id="2.70.98.10">
    <property type="match status" value="1"/>
</dbReference>
<evidence type="ECO:0000313" key="5">
    <source>
        <dbReference type="Proteomes" id="UP000817854"/>
    </source>
</evidence>
<dbReference type="InterPro" id="IPR037481">
    <property type="entry name" value="LacX"/>
</dbReference>
<evidence type="ECO:0000313" key="4">
    <source>
        <dbReference type="EMBL" id="NHN27826.1"/>
    </source>
</evidence>
<evidence type="ECO:0000256" key="1">
    <source>
        <dbReference type="ARBA" id="ARBA00001913"/>
    </source>
</evidence>
<dbReference type="InterPro" id="IPR011013">
    <property type="entry name" value="Gal_mutarotase_sf_dom"/>
</dbReference>
<dbReference type="PANTHER" id="PTHR11122">
    <property type="entry name" value="APOSPORY-ASSOCIATED PROTEIN C-RELATED"/>
    <property type="match status" value="1"/>
</dbReference>
<reference evidence="5" key="1">
    <citation type="submission" date="2019-05" db="EMBL/GenBank/DDBJ databases">
        <title>Flavobacterium profundi sp. nov., isolated from a deep-sea seamount.</title>
        <authorList>
            <person name="Zhang D.-C."/>
        </authorList>
    </citation>
    <scope>NUCLEOTIDE SEQUENCE [LARGE SCALE GENOMIC DNA]</scope>
    <source>
        <strain evidence="5">EC11</strain>
    </source>
</reference>
<evidence type="ECO:0000256" key="3">
    <source>
        <dbReference type="ARBA" id="ARBA00022837"/>
    </source>
</evidence>
<organism evidence="4 5">
    <name type="scientific">Flavobacterium jejuense</name>
    <dbReference type="NCBI Taxonomy" id="1544455"/>
    <lineage>
        <taxon>Bacteria</taxon>
        <taxon>Pseudomonadati</taxon>
        <taxon>Bacteroidota</taxon>
        <taxon>Flavobacteriia</taxon>
        <taxon>Flavobacteriales</taxon>
        <taxon>Flavobacteriaceae</taxon>
        <taxon>Flavobacterium</taxon>
    </lineage>
</organism>
<protein>
    <submittedName>
        <fullName evidence="4">Aldose 1-epimerase family protein</fullName>
    </submittedName>
</protein>
<dbReference type="EMBL" id="VEVQ02000018">
    <property type="protein sequence ID" value="NHN27826.1"/>
    <property type="molecule type" value="Genomic_DNA"/>
</dbReference>
<proteinExistence type="predicted"/>
<reference evidence="4 5" key="2">
    <citation type="submission" date="2019-05" db="EMBL/GenBank/DDBJ databases">
        <authorList>
            <person name="Lianzixin W."/>
        </authorList>
    </citation>
    <scope>NUCLEOTIDE SEQUENCE [LARGE SCALE GENOMIC DNA]</scope>
    <source>
        <strain evidence="4 5">EC11</strain>
    </source>
</reference>
<reference evidence="4 5" key="3">
    <citation type="submission" date="2020-02" db="EMBL/GenBank/DDBJ databases">
        <title>Flavobacterium profundi sp. nov., isolated from a deep-sea seamount.</title>
        <authorList>
            <person name="Zhang D.-C."/>
        </authorList>
    </citation>
    <scope>NUCLEOTIDE SEQUENCE [LARGE SCALE GENOMIC DNA]</scope>
    <source>
        <strain evidence="4 5">EC11</strain>
    </source>
</reference>
<keyword evidence="3" id="KW-0106">Calcium</keyword>
<dbReference type="RefSeq" id="WP_140964334.1">
    <property type="nucleotide sequence ID" value="NZ_VEVQ02000018.1"/>
</dbReference>
<comment type="cofactor">
    <cofactor evidence="1">
        <name>Ca(2+)</name>
        <dbReference type="ChEBI" id="CHEBI:29108"/>
    </cofactor>
</comment>
<dbReference type="InterPro" id="IPR014718">
    <property type="entry name" value="GH-type_carb-bd"/>
</dbReference>
<keyword evidence="5" id="KW-1185">Reference proteome</keyword>
<dbReference type="PANTHER" id="PTHR11122:SF13">
    <property type="entry name" value="GLUCOSE-6-PHOSPHATE 1-EPIMERASE"/>
    <property type="match status" value="1"/>
</dbReference>
<gene>
    <name evidence="4" type="ORF">FIA58_019280</name>
</gene>
<dbReference type="Proteomes" id="UP000817854">
    <property type="component" value="Unassembled WGS sequence"/>
</dbReference>
<dbReference type="InterPro" id="IPR008183">
    <property type="entry name" value="Aldose_1/G6P_1-epimerase"/>
</dbReference>
<comment type="caution">
    <text evidence="4">The sequence shown here is derived from an EMBL/GenBank/DDBJ whole genome shotgun (WGS) entry which is preliminary data.</text>
</comment>
<dbReference type="Pfam" id="PF01263">
    <property type="entry name" value="Aldose_epim"/>
    <property type="match status" value="1"/>
</dbReference>
<dbReference type="SUPFAM" id="SSF74650">
    <property type="entry name" value="Galactose mutarotase-like"/>
    <property type="match status" value="1"/>
</dbReference>
<name>A0ABX0IXD3_9FLAO</name>
<evidence type="ECO:0000256" key="2">
    <source>
        <dbReference type="ARBA" id="ARBA00011245"/>
    </source>
</evidence>
<sequence length="282" mass="32573">MIVTLKNKEISASINSFGAELVSLSKGETNYIWKIDTKYWNKTSPVLFPIVGRLKNDSYTYNEKDYALSRHGFARDHEFKVIHQTETKAIFSFSSNEDTLKTYPFDFELQISYTIIEDKVIISYKVINKNEVEMPFSIGAHPAFTIDKNFTDYTLVFNSKEHFESHVLENDLFSGKTKNILSSKNTIPLFYDLFTEDALVFKQLKSSVITLEYLNKPFLKINFEGFPYLGIWTKEKAPFICIEPWFGLADNHNSSGKIIEKEGIEIIASNSKFDCQFSIELF</sequence>
<comment type="subunit">
    <text evidence="2">Monomer.</text>
</comment>
<dbReference type="CDD" id="cd09024">
    <property type="entry name" value="Aldose_epim_lacX"/>
    <property type="match status" value="1"/>
</dbReference>